<dbReference type="KEGG" id="sphj:BSL82_05785"/>
<dbReference type="Proteomes" id="UP000182063">
    <property type="component" value="Chromosome"/>
</dbReference>
<dbReference type="RefSeq" id="WP_072596434.1">
    <property type="nucleotide sequence ID" value="NZ_CP018221.1"/>
</dbReference>
<dbReference type="STRING" id="1921510.BSL82_05785"/>
<sequence>MIDGGRGIAVSIACDRQPCAAVHRSFEAAISVALEAAKRAGWAVAREGGQWVHLCPDHKARSAKAAGRGLL</sequence>
<keyword evidence="2" id="KW-1185">Reference proteome</keyword>
<dbReference type="OrthoDB" id="8100969at2"/>
<reference evidence="2" key="1">
    <citation type="submission" date="2016-11" db="EMBL/GenBank/DDBJ databases">
        <title>Complete Genome Sequence of alachlor-degrading Sphingomonas sp. strain JJ-A5.</title>
        <authorList>
            <person name="Lee H."/>
            <person name="Ka J.-O."/>
        </authorList>
    </citation>
    <scope>NUCLEOTIDE SEQUENCE [LARGE SCALE GENOMIC DNA]</scope>
    <source>
        <strain evidence="2">JJ-A5</strain>
    </source>
</reference>
<proteinExistence type="predicted"/>
<gene>
    <name evidence="1" type="ORF">BSL82_05785</name>
</gene>
<evidence type="ECO:0000313" key="1">
    <source>
        <dbReference type="EMBL" id="API58880.1"/>
    </source>
</evidence>
<name>A0A1L3ZTF8_9SPHN</name>
<protein>
    <submittedName>
        <fullName evidence="1">Uncharacterized protein</fullName>
    </submittedName>
</protein>
<accession>A0A1L3ZTF8</accession>
<dbReference type="AlphaFoldDB" id="A0A1L3ZTF8"/>
<dbReference type="EMBL" id="CP018221">
    <property type="protein sequence ID" value="API58880.1"/>
    <property type="molecule type" value="Genomic_DNA"/>
</dbReference>
<evidence type="ECO:0000313" key="2">
    <source>
        <dbReference type="Proteomes" id="UP000182063"/>
    </source>
</evidence>
<organism evidence="1 2">
    <name type="scientific">Tardibacter chloracetimidivorans</name>
    <dbReference type="NCBI Taxonomy" id="1921510"/>
    <lineage>
        <taxon>Bacteria</taxon>
        <taxon>Pseudomonadati</taxon>
        <taxon>Pseudomonadota</taxon>
        <taxon>Alphaproteobacteria</taxon>
        <taxon>Sphingomonadales</taxon>
        <taxon>Sphingomonadaceae</taxon>
        <taxon>Tardibacter</taxon>
    </lineage>
</organism>